<evidence type="ECO:0000313" key="1">
    <source>
        <dbReference type="EMBL" id="QUC68260.1"/>
    </source>
</evidence>
<sequence length="224" mass="24838">MSDQYNSPMDQNEFMKRMKAIASDLWGGVMPVATTEAPAAAEPAQPKPAVKETEKPGTEIKNLWKTADESIDWTDALSHSTPADGLTSLKMWSFYHKHAEKVLAGDLDAYTEVLQKANPLGELTDYAENISMRAMSASKLESTFICKAGYMEKNRKLYLSAMGLRIARDLLACLPVEEVTVKGEYAGETVFTATYPRLQLLHRNFMFVDPVELSAECGAEFKGI</sequence>
<reference evidence="1" key="1">
    <citation type="submission" date="2021-01" db="EMBL/GenBank/DDBJ databases">
        <title>Complete genome sequence of Clostridiales bacterium R-7.</title>
        <authorList>
            <person name="Mahoney-Kurpe S.C."/>
            <person name="Palevich N."/>
            <person name="Koike S."/>
            <person name="Moon C.D."/>
            <person name="Attwood G.T."/>
        </authorList>
    </citation>
    <scope>NUCLEOTIDE SEQUENCE</scope>
    <source>
        <strain evidence="1">R-7</strain>
    </source>
</reference>
<keyword evidence="2" id="KW-1185">Reference proteome</keyword>
<dbReference type="Proteomes" id="UP000682782">
    <property type="component" value="Chromosome"/>
</dbReference>
<gene>
    <name evidence="1" type="ORF">JYE49_06085</name>
</gene>
<evidence type="ECO:0000313" key="2">
    <source>
        <dbReference type="Proteomes" id="UP000682782"/>
    </source>
</evidence>
<protein>
    <submittedName>
        <fullName evidence="1">Uncharacterized protein</fullName>
    </submittedName>
</protein>
<dbReference type="EMBL" id="CP068393">
    <property type="protein sequence ID" value="QUC68260.1"/>
    <property type="molecule type" value="Genomic_DNA"/>
</dbReference>
<accession>A0AC61MYM9</accession>
<proteinExistence type="predicted"/>
<name>A0AC61MYM9_9FIRM</name>
<organism evidence="1 2">
    <name type="scientific">Aristaeella hokkaidonensis</name>
    <dbReference type="NCBI Taxonomy" id="3046382"/>
    <lineage>
        <taxon>Bacteria</taxon>
        <taxon>Bacillati</taxon>
        <taxon>Bacillota</taxon>
        <taxon>Clostridia</taxon>
        <taxon>Eubacteriales</taxon>
        <taxon>Aristaeellaceae</taxon>
        <taxon>Aristaeella</taxon>
    </lineage>
</organism>